<keyword evidence="3" id="KW-0472">Membrane</keyword>
<dbReference type="InterPro" id="IPR036890">
    <property type="entry name" value="HATPase_C_sf"/>
</dbReference>
<dbReference type="Gene3D" id="1.10.510.10">
    <property type="entry name" value="Transferase(Phosphotransferase) domain 1"/>
    <property type="match status" value="1"/>
</dbReference>
<dbReference type="GO" id="GO:0016020">
    <property type="term" value="C:membrane"/>
    <property type="evidence" value="ECO:0007669"/>
    <property type="project" value="InterPro"/>
</dbReference>
<dbReference type="InterPro" id="IPR013656">
    <property type="entry name" value="PAS_4"/>
</dbReference>
<dbReference type="EMBL" id="JAHHHN010000042">
    <property type="protein sequence ID" value="MBW4565599.1"/>
    <property type="molecule type" value="Genomic_DNA"/>
</dbReference>
<dbReference type="Gene3D" id="3.40.50.300">
    <property type="entry name" value="P-loop containing nucleotide triphosphate hydrolases"/>
    <property type="match status" value="1"/>
</dbReference>
<dbReference type="PANTHER" id="PTHR43642">
    <property type="entry name" value="HYBRID SIGNAL TRANSDUCTION HISTIDINE KINASE G"/>
    <property type="match status" value="1"/>
</dbReference>
<proteinExistence type="predicted"/>
<dbReference type="InterPro" id="IPR013655">
    <property type="entry name" value="PAS_fold_3"/>
</dbReference>
<dbReference type="InterPro" id="IPR011009">
    <property type="entry name" value="Kinase-like_dom_sf"/>
</dbReference>
<dbReference type="InterPro" id="IPR041664">
    <property type="entry name" value="AAA_16"/>
</dbReference>
<keyword evidence="1" id="KW-0808">Transferase</keyword>
<evidence type="ECO:0000256" key="3">
    <source>
        <dbReference type="SAM" id="Phobius"/>
    </source>
</evidence>
<dbReference type="Pfam" id="PF08447">
    <property type="entry name" value="PAS_3"/>
    <property type="match status" value="1"/>
</dbReference>
<dbReference type="Gene3D" id="3.30.565.10">
    <property type="entry name" value="Histidine kinase-like ATPase, C-terminal domain"/>
    <property type="match status" value="1"/>
</dbReference>
<feature type="transmembrane region" description="Helical" evidence="3">
    <location>
        <begin position="949"/>
        <end position="968"/>
    </location>
</feature>
<dbReference type="CDD" id="cd16917">
    <property type="entry name" value="HATPase_UhpB-NarQ-NarX-like"/>
    <property type="match status" value="1"/>
</dbReference>
<dbReference type="Pfam" id="PF13191">
    <property type="entry name" value="AAA_16"/>
    <property type="match status" value="1"/>
</dbReference>
<dbReference type="Gene3D" id="3.30.450.20">
    <property type="entry name" value="PAS domain"/>
    <property type="match status" value="2"/>
</dbReference>
<dbReference type="SMART" id="SM00091">
    <property type="entry name" value="PAS"/>
    <property type="match status" value="2"/>
</dbReference>
<evidence type="ECO:0000256" key="1">
    <source>
        <dbReference type="ARBA" id="ARBA00022777"/>
    </source>
</evidence>
<comment type="caution">
    <text evidence="8">The sequence shown here is derived from an EMBL/GenBank/DDBJ whole genome shotgun (WGS) entry which is preliminary data.</text>
</comment>
<dbReference type="Pfam" id="PF01590">
    <property type="entry name" value="GAF"/>
    <property type="match status" value="1"/>
</dbReference>
<dbReference type="InterPro" id="IPR029016">
    <property type="entry name" value="GAF-like_dom_sf"/>
</dbReference>
<dbReference type="Proteomes" id="UP000715781">
    <property type="component" value="Unassembled WGS sequence"/>
</dbReference>
<dbReference type="PANTHER" id="PTHR43642:SF1">
    <property type="entry name" value="HYBRID SIGNAL TRANSDUCTION HISTIDINE KINASE G"/>
    <property type="match status" value="1"/>
</dbReference>
<dbReference type="Gene3D" id="1.20.5.1930">
    <property type="match status" value="1"/>
</dbReference>
<feature type="coiled-coil region" evidence="2">
    <location>
        <begin position="1623"/>
        <end position="1668"/>
    </location>
</feature>
<dbReference type="GO" id="GO:0046983">
    <property type="term" value="F:protein dimerization activity"/>
    <property type="evidence" value="ECO:0007669"/>
    <property type="project" value="InterPro"/>
</dbReference>
<keyword evidence="3" id="KW-1133">Transmembrane helix</keyword>
<reference evidence="8" key="1">
    <citation type="submission" date="2021-05" db="EMBL/GenBank/DDBJ databases">
        <authorList>
            <person name="Pietrasiak N."/>
            <person name="Ward R."/>
            <person name="Stajich J.E."/>
            <person name="Kurbessoian T."/>
        </authorList>
    </citation>
    <scope>NUCLEOTIDE SEQUENCE</scope>
    <source>
        <strain evidence="8">JT2-VF2</strain>
    </source>
</reference>
<dbReference type="NCBIfam" id="TIGR00229">
    <property type="entry name" value="sensory_box"/>
    <property type="match status" value="1"/>
</dbReference>
<feature type="domain" description="Histidine kinase" evidence="5">
    <location>
        <begin position="1907"/>
        <end position="1996"/>
    </location>
</feature>
<feature type="domain" description="Protein kinase" evidence="4">
    <location>
        <begin position="7"/>
        <end position="278"/>
    </location>
</feature>
<dbReference type="InterPro" id="IPR011712">
    <property type="entry name" value="Sig_transdc_His_kin_sub3_dim/P"/>
</dbReference>
<dbReference type="PROSITE" id="PS50113">
    <property type="entry name" value="PAC"/>
    <property type="match status" value="2"/>
</dbReference>
<dbReference type="SUPFAM" id="SSF55874">
    <property type="entry name" value="ATPase domain of HSP90 chaperone/DNA topoisomerase II/histidine kinase"/>
    <property type="match status" value="1"/>
</dbReference>
<dbReference type="InterPro" id="IPR000700">
    <property type="entry name" value="PAS-assoc_C"/>
</dbReference>
<dbReference type="InterPro" id="IPR027417">
    <property type="entry name" value="P-loop_NTPase"/>
</dbReference>
<dbReference type="SMART" id="SM00086">
    <property type="entry name" value="PAC"/>
    <property type="match status" value="2"/>
</dbReference>
<sequence>MIALPGIAIQDKIYESSNSLVYRGIREDGVAIVVKILKQDYPSPQELTRYRQEYKITRSLNLEGVVKAYSQQDYQRTLVILLEDFGGESLEKWMHKRPDIFCPMPLSTFLDLAIALCDILGRIHAANVIHKDINPGNIVLNLHTGVVKIIDFGIATQFNRTNPTFKSPHVLEGTLAYLSPEQTGRMNRMLDYRTDLYSLGVTFYELLTGRLPFPTTDILELVHCHIAKQPLPPHELNAAIPKAVSDIVLKLMAKNAEDRYQSAWGIKADLEIGLHQFVQTDKIDGIQLGIQDVSDRFQIPQKLYGREAEIEALLAAFDRVAQTRNEELRVKNQENSQFQVEMMLVSGYAGVGKSALVQELYKPITAKRGYFVSGKFDQFGRNIPYSAIAHALQKLVQQLLGEPAEQLQQWRSRLLTALGTNGQIIIDIIPEVELIIGKQPPVSEVGATEAQNRFNLIFQKFVRVFCSESHPLVIFLDDLQWIDSATLKLIELMLLDEQTQFLFLIGAYRDNEVNPTHPLMLTLERMRKQGAVLQEIILTPLTLEPLSQLIAETLHQNADTVRSLAGLVLRKTAGNPFFVGEFLRMLHSENLLTFDTEHLCWQWNIADIQAQEITNNVVELLLIQLDKLPENTQQILQLAACIGAEFNLNTLAIVCEQSPNAISLDLLVAIQAGLIQPISELDENLLVQEYKFLHDRVQQAAYALIDESQKLGVHLQIGRNLLQKTSPEQRAERLFEIVDHLNYGSELITEQPERNEIAKLNLQAGQKAVAATAYEAAFKYFNTGLKLLDVESWQHEYDLTLALHSEATEAAYLSGHFDEMERLVEEVLNRAKTVLDKVKAYDSRIQAWLARNPKEALKAGLEVLQLLGISLVEAPSQLDVQAGLAETASRLAGQEIENLIDLPEMTETVPLAAIYILVSTVGAAFNVSPPLMVLIVCKMVNLSIAHGNAIWSLLGYAAYGMMLCGVVQDLELGYQFGKLSLNLAKRLNNKRGNCKALLMVNFHIIHWKAHLKETFPALADAYQSGIESGEFEFAGYCAFSLCYCPFFAGQELTELEQQTAIYRKATSQIRRETVSTWLAMLQQTILNLRGQSENPSRLVGCLYDEEQALSQAIAVKDGTSLHYFYLNKLILCYLFGDYEQAAKTATLSEQYLSAATALVSVPPFHFYDSLIFLSLFADASNSEKETWLNRVNANQEKMQKWANHAPMNFLHKFQLVEAEKARVLGQFFEAEEFYEQAIQGAKQNEYLQEEALGYELAAKHYLARGRERFAQLYMKEAHYCYERWGATAKAKDLETRYPQFFPQSLNVSPTPVHTTAGTTSNTSHIAFDLATVIRAFQAISREIELDQLLNSLMQILIENAGAQTGCLILENAGEWAIEAACELADGANVCTTQVLQSITVVNRLPESIIHYVIRTHESIILNDATREGNFINEPYIQQNQTKSLLCLPLLNQSKLVGVLYLENRLVTGAFTAERSQLLNLLSTQAAIAIENAKLYSKLRTSESQMAQFLEAVPVGIGIVDATGRPYYANQRGIQLMGRAIDPSVALNQIAEVYQFYVTGTNQIYPTERLPAIRALSGERTKIDDIDIRQNNATIPIEVWGTPVFDEQGNVVYGIVAFQDITERKKAEQLLADYNRTLEQQVAERTVLLSEEIEERQRIETALRQSEEQRRLTMDFTHIGSWNWNIIENTVDWNDNHARLLGLVPSEVESSYQAWRDRVHPEDIDWVEQAVETALETHTDFEAEYRVIHPDGSIRWLVGRGRGIYNTTGQPVQMLGVILDISDRKRAEEASILEERNRMAREIHDTLAQAFTGVLLHVGSVTQMLVDDSGSAQIYLERLEKIDELARTGLAEARRSVVALRPQLLEENTLQNALHRLVTQMRSTTKTTLIYESKGIIYSLPTEVENHLLRIGQEALTNAIKYANASRILVELVYNDAQCLLRIKDDGQGFGVGSLSSLVGFGLLGMSERAERIGAHLTIQSQPGQGTEIIVTVNRERESP</sequence>
<evidence type="ECO:0000259" key="5">
    <source>
        <dbReference type="PROSITE" id="PS50109"/>
    </source>
</evidence>
<dbReference type="PROSITE" id="PS50112">
    <property type="entry name" value="PAS"/>
    <property type="match status" value="2"/>
</dbReference>
<dbReference type="Pfam" id="PF07730">
    <property type="entry name" value="HisKA_3"/>
    <property type="match status" value="1"/>
</dbReference>
<dbReference type="InterPro" id="IPR000014">
    <property type="entry name" value="PAS"/>
</dbReference>
<dbReference type="SUPFAM" id="SSF52540">
    <property type="entry name" value="P-loop containing nucleoside triphosphate hydrolases"/>
    <property type="match status" value="1"/>
</dbReference>
<dbReference type="Gene3D" id="3.30.450.40">
    <property type="match status" value="1"/>
</dbReference>
<dbReference type="CDD" id="cd14014">
    <property type="entry name" value="STKc_PknB_like"/>
    <property type="match status" value="1"/>
</dbReference>
<evidence type="ECO:0000259" key="7">
    <source>
        <dbReference type="PROSITE" id="PS50113"/>
    </source>
</evidence>
<dbReference type="Pfam" id="PF08448">
    <property type="entry name" value="PAS_4"/>
    <property type="match status" value="1"/>
</dbReference>
<feature type="domain" description="PAS" evidence="6">
    <location>
        <begin position="1501"/>
        <end position="1554"/>
    </location>
</feature>
<evidence type="ECO:0000259" key="4">
    <source>
        <dbReference type="PROSITE" id="PS50011"/>
    </source>
</evidence>
<gene>
    <name evidence="8" type="ORF">KME32_31860</name>
</gene>
<dbReference type="PROSITE" id="PS50109">
    <property type="entry name" value="HIS_KIN"/>
    <property type="match status" value="1"/>
</dbReference>
<dbReference type="SUPFAM" id="SSF56112">
    <property type="entry name" value="Protein kinase-like (PK-like)"/>
    <property type="match status" value="1"/>
</dbReference>
<dbReference type="Pfam" id="PF00069">
    <property type="entry name" value="Pkinase"/>
    <property type="match status" value="1"/>
</dbReference>
<evidence type="ECO:0000256" key="2">
    <source>
        <dbReference type="SAM" id="Coils"/>
    </source>
</evidence>
<dbReference type="GO" id="GO:0005524">
    <property type="term" value="F:ATP binding"/>
    <property type="evidence" value="ECO:0007669"/>
    <property type="project" value="InterPro"/>
</dbReference>
<feature type="domain" description="PAC" evidence="7">
    <location>
        <begin position="1580"/>
        <end position="1632"/>
    </location>
</feature>
<organism evidence="8 9">
    <name type="scientific">Mojavia pulchra JT2-VF2</name>
    <dbReference type="NCBI Taxonomy" id="287848"/>
    <lineage>
        <taxon>Bacteria</taxon>
        <taxon>Bacillati</taxon>
        <taxon>Cyanobacteriota</taxon>
        <taxon>Cyanophyceae</taxon>
        <taxon>Nostocales</taxon>
        <taxon>Nostocaceae</taxon>
    </lineage>
</organism>
<feature type="transmembrane region" description="Helical" evidence="3">
    <location>
        <begin position="912"/>
        <end position="937"/>
    </location>
</feature>
<dbReference type="SUPFAM" id="SSF55781">
    <property type="entry name" value="GAF domain-like"/>
    <property type="match status" value="1"/>
</dbReference>
<dbReference type="SUPFAM" id="SSF55785">
    <property type="entry name" value="PYP-like sensor domain (PAS domain)"/>
    <property type="match status" value="2"/>
</dbReference>
<dbReference type="InterPro" id="IPR005467">
    <property type="entry name" value="His_kinase_dom"/>
</dbReference>
<protein>
    <submittedName>
        <fullName evidence="8">AAA family ATPase</fullName>
    </submittedName>
</protein>
<dbReference type="InterPro" id="IPR035965">
    <property type="entry name" value="PAS-like_dom_sf"/>
</dbReference>
<evidence type="ECO:0000313" key="9">
    <source>
        <dbReference type="Proteomes" id="UP000715781"/>
    </source>
</evidence>
<keyword evidence="1" id="KW-0418">Kinase</keyword>
<reference evidence="8" key="2">
    <citation type="journal article" date="2022" name="Microbiol. Resour. Announc.">
        <title>Metagenome Sequencing to Explore Phylogenomics of Terrestrial Cyanobacteria.</title>
        <authorList>
            <person name="Ward R.D."/>
            <person name="Stajich J.E."/>
            <person name="Johansen J.R."/>
            <person name="Huntemann M."/>
            <person name="Clum A."/>
            <person name="Foster B."/>
            <person name="Foster B."/>
            <person name="Roux S."/>
            <person name="Palaniappan K."/>
            <person name="Varghese N."/>
            <person name="Mukherjee S."/>
            <person name="Reddy T.B.K."/>
            <person name="Daum C."/>
            <person name="Copeland A."/>
            <person name="Chen I.A."/>
            <person name="Ivanova N.N."/>
            <person name="Kyrpides N.C."/>
            <person name="Shapiro N."/>
            <person name="Eloe-Fadrosh E.A."/>
            <person name="Pietrasiak N."/>
        </authorList>
    </citation>
    <scope>NUCLEOTIDE SEQUENCE</scope>
    <source>
        <strain evidence="8">JT2-VF2</strain>
    </source>
</reference>
<dbReference type="InterPro" id="IPR053159">
    <property type="entry name" value="Hybrid_Histidine_Kinase"/>
</dbReference>
<keyword evidence="3" id="KW-0812">Transmembrane</keyword>
<dbReference type="PROSITE" id="PS50011">
    <property type="entry name" value="PROTEIN_KINASE_DOM"/>
    <property type="match status" value="1"/>
</dbReference>
<dbReference type="GO" id="GO:0000155">
    <property type="term" value="F:phosphorelay sensor kinase activity"/>
    <property type="evidence" value="ECO:0007669"/>
    <property type="project" value="InterPro"/>
</dbReference>
<dbReference type="InterPro" id="IPR003018">
    <property type="entry name" value="GAF"/>
</dbReference>
<keyword evidence="2" id="KW-0175">Coiled coil</keyword>
<dbReference type="Gene3D" id="2.10.70.100">
    <property type="match status" value="1"/>
</dbReference>
<dbReference type="InterPro" id="IPR001610">
    <property type="entry name" value="PAC"/>
</dbReference>
<feature type="domain" description="PAS" evidence="6">
    <location>
        <begin position="1692"/>
        <end position="1737"/>
    </location>
</feature>
<name>A0A951Q406_9NOST</name>
<dbReference type="SMART" id="SM00065">
    <property type="entry name" value="GAF"/>
    <property type="match status" value="1"/>
</dbReference>
<dbReference type="CDD" id="cd00130">
    <property type="entry name" value="PAS"/>
    <property type="match status" value="1"/>
</dbReference>
<feature type="domain" description="PAC" evidence="7">
    <location>
        <begin position="1740"/>
        <end position="1792"/>
    </location>
</feature>
<dbReference type="Pfam" id="PF02518">
    <property type="entry name" value="HATPase_c"/>
    <property type="match status" value="1"/>
</dbReference>
<evidence type="ECO:0000259" key="6">
    <source>
        <dbReference type="PROSITE" id="PS50112"/>
    </source>
</evidence>
<evidence type="ECO:0000313" key="8">
    <source>
        <dbReference type="EMBL" id="MBW4565599.1"/>
    </source>
</evidence>
<dbReference type="InterPro" id="IPR000719">
    <property type="entry name" value="Prot_kinase_dom"/>
</dbReference>
<dbReference type="SMART" id="SM00387">
    <property type="entry name" value="HATPase_c"/>
    <property type="match status" value="1"/>
</dbReference>
<accession>A0A951Q406</accession>
<dbReference type="InterPro" id="IPR003594">
    <property type="entry name" value="HATPase_dom"/>
</dbReference>